<evidence type="ECO:0000256" key="4">
    <source>
        <dbReference type="SAM" id="Phobius"/>
    </source>
</evidence>
<dbReference type="SUPFAM" id="SSF49764">
    <property type="entry name" value="HSP20-like chaperones"/>
    <property type="match status" value="1"/>
</dbReference>
<keyword evidence="7" id="KW-1185">Reference proteome</keyword>
<evidence type="ECO:0000256" key="3">
    <source>
        <dbReference type="SAM" id="MobiDB-lite"/>
    </source>
</evidence>
<comment type="caution">
    <text evidence="6">The sequence shown here is derived from an EMBL/GenBank/DDBJ whole genome shotgun (WGS) entry which is preliminary data.</text>
</comment>
<accession>A0AAV7EWS9</accession>
<name>A0AAV7EWS9_ARIFI</name>
<dbReference type="InterPro" id="IPR002068">
    <property type="entry name" value="A-crystallin/Hsp20_dom"/>
</dbReference>
<proteinExistence type="inferred from homology"/>
<comment type="similarity">
    <text evidence="1 2">Belongs to the small heat shock protein (HSP20) family.</text>
</comment>
<dbReference type="InterPro" id="IPR008978">
    <property type="entry name" value="HSP20-like_chaperone"/>
</dbReference>
<organism evidence="6 7">
    <name type="scientific">Aristolochia fimbriata</name>
    <name type="common">White veined hardy Dutchman's pipe vine</name>
    <dbReference type="NCBI Taxonomy" id="158543"/>
    <lineage>
        <taxon>Eukaryota</taxon>
        <taxon>Viridiplantae</taxon>
        <taxon>Streptophyta</taxon>
        <taxon>Embryophyta</taxon>
        <taxon>Tracheophyta</taxon>
        <taxon>Spermatophyta</taxon>
        <taxon>Magnoliopsida</taxon>
        <taxon>Magnoliidae</taxon>
        <taxon>Piperales</taxon>
        <taxon>Aristolochiaceae</taxon>
        <taxon>Aristolochia</taxon>
    </lineage>
</organism>
<evidence type="ECO:0000256" key="2">
    <source>
        <dbReference type="RuleBase" id="RU003616"/>
    </source>
</evidence>
<evidence type="ECO:0000256" key="1">
    <source>
        <dbReference type="PROSITE-ProRule" id="PRU00285"/>
    </source>
</evidence>
<feature type="transmembrane region" description="Helical" evidence="4">
    <location>
        <begin position="133"/>
        <end position="156"/>
    </location>
</feature>
<dbReference type="AlphaFoldDB" id="A0AAV7EWS9"/>
<evidence type="ECO:0000313" key="6">
    <source>
        <dbReference type="EMBL" id="KAG9452097.1"/>
    </source>
</evidence>
<evidence type="ECO:0000259" key="5">
    <source>
        <dbReference type="PROSITE" id="PS01031"/>
    </source>
</evidence>
<dbReference type="CDD" id="cd06464">
    <property type="entry name" value="ACD_sHsps-like"/>
    <property type="match status" value="1"/>
</dbReference>
<dbReference type="EMBL" id="JAINDJ010000003">
    <property type="protein sequence ID" value="KAG9452097.1"/>
    <property type="molecule type" value="Genomic_DNA"/>
</dbReference>
<dbReference type="Gene3D" id="2.60.40.790">
    <property type="match status" value="1"/>
</dbReference>
<gene>
    <name evidence="6" type="ORF">H6P81_005001</name>
</gene>
<sequence>MGAAESKGTIKAADESNTAAAAGGRADSNITYVVKPRSELVEENRANTLMIYLPGFEKEQLRVQYDEQRSRVEIRGERPGVIRIREEFPVPRLSDDDQIRATFKEGVLKVKIPRRRDQGEDQNASRIKKPSKLMVYVVGSFLVGVTTGACVTYKLLKSEPYKGEE</sequence>
<feature type="domain" description="SHSP" evidence="5">
    <location>
        <begin position="28"/>
        <end position="130"/>
    </location>
</feature>
<keyword evidence="4" id="KW-0472">Membrane</keyword>
<dbReference type="Pfam" id="PF00011">
    <property type="entry name" value="HSP20"/>
    <property type="match status" value="1"/>
</dbReference>
<keyword evidence="4" id="KW-0812">Transmembrane</keyword>
<dbReference type="PROSITE" id="PS01031">
    <property type="entry name" value="SHSP"/>
    <property type="match status" value="1"/>
</dbReference>
<feature type="region of interest" description="Disordered" evidence="3">
    <location>
        <begin position="1"/>
        <end position="24"/>
    </location>
</feature>
<keyword evidence="4" id="KW-1133">Transmembrane helix</keyword>
<evidence type="ECO:0000313" key="7">
    <source>
        <dbReference type="Proteomes" id="UP000825729"/>
    </source>
</evidence>
<protein>
    <recommendedName>
        <fullName evidence="5">SHSP domain-containing protein</fullName>
    </recommendedName>
</protein>
<reference evidence="6 7" key="1">
    <citation type="submission" date="2021-07" db="EMBL/GenBank/DDBJ databases">
        <title>The Aristolochia fimbriata genome: insights into angiosperm evolution, floral development and chemical biosynthesis.</title>
        <authorList>
            <person name="Jiao Y."/>
        </authorList>
    </citation>
    <scope>NUCLEOTIDE SEQUENCE [LARGE SCALE GENOMIC DNA]</scope>
    <source>
        <strain evidence="6">IBCAS-2021</strain>
        <tissue evidence="6">Leaf</tissue>
    </source>
</reference>
<dbReference type="Proteomes" id="UP000825729">
    <property type="component" value="Unassembled WGS sequence"/>
</dbReference>